<organism evidence="1 2">
    <name type="scientific">Dentiscutata erythropus</name>
    <dbReference type="NCBI Taxonomy" id="1348616"/>
    <lineage>
        <taxon>Eukaryota</taxon>
        <taxon>Fungi</taxon>
        <taxon>Fungi incertae sedis</taxon>
        <taxon>Mucoromycota</taxon>
        <taxon>Glomeromycotina</taxon>
        <taxon>Glomeromycetes</taxon>
        <taxon>Diversisporales</taxon>
        <taxon>Gigasporaceae</taxon>
        <taxon>Dentiscutata</taxon>
    </lineage>
</organism>
<keyword evidence="2" id="KW-1185">Reference proteome</keyword>
<dbReference type="Proteomes" id="UP000789405">
    <property type="component" value="Unassembled WGS sequence"/>
</dbReference>
<accession>A0A9N9C578</accession>
<gene>
    <name evidence="1" type="ORF">DERYTH_LOCUS6997</name>
</gene>
<dbReference type="AlphaFoldDB" id="A0A9N9C578"/>
<name>A0A9N9C578_9GLOM</name>
<sequence length="140" mass="15886">MQVTTSQNNIANITPPTTPCIAPKTTPNNMSSVVIRQPRCLLFQPRHLPRRLPFQPRRLLLQPRRLLQPRHMLLLPHCLLPYIACCSYLPAIPTPPATSTLPATLTLPATTTPHLDKLLQIINELRDNQMMDIDDMSNIR</sequence>
<dbReference type="EMBL" id="CAJVPY010003284">
    <property type="protein sequence ID" value="CAG8587468.1"/>
    <property type="molecule type" value="Genomic_DNA"/>
</dbReference>
<comment type="caution">
    <text evidence="1">The sequence shown here is derived from an EMBL/GenBank/DDBJ whole genome shotgun (WGS) entry which is preliminary data.</text>
</comment>
<protein>
    <submittedName>
        <fullName evidence="1">8260_t:CDS:1</fullName>
    </submittedName>
</protein>
<proteinExistence type="predicted"/>
<reference evidence="1" key="1">
    <citation type="submission" date="2021-06" db="EMBL/GenBank/DDBJ databases">
        <authorList>
            <person name="Kallberg Y."/>
            <person name="Tangrot J."/>
            <person name="Rosling A."/>
        </authorList>
    </citation>
    <scope>NUCLEOTIDE SEQUENCE</scope>
    <source>
        <strain evidence="1">MA453B</strain>
    </source>
</reference>
<evidence type="ECO:0000313" key="2">
    <source>
        <dbReference type="Proteomes" id="UP000789405"/>
    </source>
</evidence>
<evidence type="ECO:0000313" key="1">
    <source>
        <dbReference type="EMBL" id="CAG8587468.1"/>
    </source>
</evidence>